<evidence type="ECO:0000256" key="1">
    <source>
        <dbReference type="SAM" id="MobiDB-lite"/>
    </source>
</evidence>
<feature type="compositionally biased region" description="Polar residues" evidence="1">
    <location>
        <begin position="779"/>
        <end position="788"/>
    </location>
</feature>
<comment type="caution">
    <text evidence="2">The sequence shown here is derived from an EMBL/GenBank/DDBJ whole genome shotgun (WGS) entry which is preliminary data.</text>
</comment>
<feature type="region of interest" description="Disordered" evidence="1">
    <location>
        <begin position="31"/>
        <end position="51"/>
    </location>
</feature>
<dbReference type="PANTHER" id="PTHR42754:SF1">
    <property type="entry name" value="LIPOPROTEIN"/>
    <property type="match status" value="1"/>
</dbReference>
<dbReference type="EMBL" id="JBHUDJ010000003">
    <property type="protein sequence ID" value="MFD1587442.1"/>
    <property type="molecule type" value="Genomic_DNA"/>
</dbReference>
<accession>A0ABD6CDX0</accession>
<organism evidence="2 3">
    <name type="scientific">Halorientalis brevis</name>
    <dbReference type="NCBI Taxonomy" id="1126241"/>
    <lineage>
        <taxon>Archaea</taxon>
        <taxon>Methanobacteriati</taxon>
        <taxon>Methanobacteriota</taxon>
        <taxon>Stenosarchaea group</taxon>
        <taxon>Halobacteria</taxon>
        <taxon>Halobacteriales</taxon>
        <taxon>Haloarculaceae</taxon>
        <taxon>Halorientalis</taxon>
    </lineage>
</organism>
<dbReference type="RefSeq" id="WP_379814282.1">
    <property type="nucleotide sequence ID" value="NZ_JBHUDJ010000003.1"/>
</dbReference>
<dbReference type="Proteomes" id="UP001597119">
    <property type="component" value="Unassembled WGS sequence"/>
</dbReference>
<sequence>MCPRRLRTRELAVIVALLGVAAMAAPVTASETGVSDASSAQSADDGSNRTFNDTAIVTATRTPDGGVLLGGSTGFRDGDGTLLKLAANGSTAWTRSYDTANRSGIAALDTGPNGNVYFLQYAYEPSEDGFGGYSVWLVSATEAGEVRWREPLNRSGHYGGGGFPVGADGPALIGPSPDREAVTLQQFGTDGDLRWNRTYEIDASPQTIEAHGDGYLIAGTVGYEHPWVLETGDDGAVEANRTYESSRVERLAGVVPTDDGYLVAGAYSADHHGQNPWAAKLGRDGVARWSRVYPQADDVQVQNAFPDGDGITLVGGGDMSDPEDASSYLVGVGPNGNERFSERVDGARSTVAVPGSNRQVTLVGIQGYPGPSGTVSSSVLTMTLPENATDQEESPIEPLTSGETYYRGQDLEFVRPSAAGETVDLVVVPGEYDDFDPHVVRRVELDGDGRVIVESATLERGTYYLQTSDGSPIRSTSGWALKESDRDSATFQLETQELHRGYYPGREPKQYVDRAAGESNATLTIESERQNYDLLVSADRFRGDEVGAETLRNLFADESVSIEQFRGTTVARLPASGTENLTLTVDDVDAGLYDFTFRGADTSEGGAVAERRLVIGAETPRPVSFSLRNTTLSVPVGNETATNVTLHDVTAGVGAMSMSANRTGPPAIGLSLDLDVNATSMQAGSSWGDHRSEADAQVFDANTANGTVEIGTLSVTADNLDPESQPTNTVTVRLDWVVDENGVPYTLPGETTVTVRVENIENATGEYHERRGPTDHGVATSSGTVRAG</sequence>
<keyword evidence="3" id="KW-1185">Reference proteome</keyword>
<evidence type="ECO:0000313" key="3">
    <source>
        <dbReference type="Proteomes" id="UP001597119"/>
    </source>
</evidence>
<proteinExistence type="predicted"/>
<dbReference type="AlphaFoldDB" id="A0ABD6CDX0"/>
<protein>
    <submittedName>
        <fullName evidence="2">Uncharacterized protein</fullName>
    </submittedName>
</protein>
<feature type="region of interest" description="Disordered" evidence="1">
    <location>
        <begin position="764"/>
        <end position="788"/>
    </location>
</feature>
<reference evidence="2 3" key="1">
    <citation type="journal article" date="2019" name="Int. J. Syst. Evol. Microbiol.">
        <title>The Global Catalogue of Microorganisms (GCM) 10K type strain sequencing project: providing services to taxonomists for standard genome sequencing and annotation.</title>
        <authorList>
            <consortium name="The Broad Institute Genomics Platform"/>
            <consortium name="The Broad Institute Genome Sequencing Center for Infectious Disease"/>
            <person name="Wu L."/>
            <person name="Ma J."/>
        </authorList>
    </citation>
    <scope>NUCLEOTIDE SEQUENCE [LARGE SCALE GENOMIC DNA]</scope>
    <source>
        <strain evidence="2 3">CGMCC 1.12125</strain>
    </source>
</reference>
<evidence type="ECO:0000313" key="2">
    <source>
        <dbReference type="EMBL" id="MFD1587442.1"/>
    </source>
</evidence>
<feature type="compositionally biased region" description="Low complexity" evidence="1">
    <location>
        <begin position="35"/>
        <end position="45"/>
    </location>
</feature>
<dbReference type="PANTHER" id="PTHR42754">
    <property type="entry name" value="ENDOGLUCANASE"/>
    <property type="match status" value="1"/>
</dbReference>
<name>A0ABD6CDX0_9EURY</name>
<gene>
    <name evidence="2" type="ORF">ACFR9U_10635</name>
</gene>